<organism evidence="3 4">
    <name type="scientific">Rhodnius prolixus</name>
    <name type="common">Triatomid bug</name>
    <dbReference type="NCBI Taxonomy" id="13249"/>
    <lineage>
        <taxon>Eukaryota</taxon>
        <taxon>Metazoa</taxon>
        <taxon>Ecdysozoa</taxon>
        <taxon>Arthropoda</taxon>
        <taxon>Hexapoda</taxon>
        <taxon>Insecta</taxon>
        <taxon>Pterygota</taxon>
        <taxon>Neoptera</taxon>
        <taxon>Paraneoptera</taxon>
        <taxon>Hemiptera</taxon>
        <taxon>Heteroptera</taxon>
        <taxon>Panheteroptera</taxon>
        <taxon>Cimicomorpha</taxon>
        <taxon>Reduviidae</taxon>
        <taxon>Triatominae</taxon>
        <taxon>Rhodnius</taxon>
    </lineage>
</organism>
<proteinExistence type="predicted"/>
<feature type="region of interest" description="Disordered" evidence="1">
    <location>
        <begin position="49"/>
        <end position="91"/>
    </location>
</feature>
<evidence type="ECO:0000313" key="4">
    <source>
        <dbReference type="Proteomes" id="UP000015103"/>
    </source>
</evidence>
<feature type="compositionally biased region" description="Polar residues" evidence="1">
    <location>
        <begin position="49"/>
        <end position="67"/>
    </location>
</feature>
<evidence type="ECO:0000256" key="2">
    <source>
        <dbReference type="SAM" id="SignalP"/>
    </source>
</evidence>
<accession>T1HL40</accession>
<dbReference type="EMBL" id="ACPB03027026">
    <property type="status" value="NOT_ANNOTATED_CDS"/>
    <property type="molecule type" value="Genomic_DNA"/>
</dbReference>
<dbReference type="InParanoid" id="T1HL40"/>
<feature type="signal peptide" evidence="2">
    <location>
        <begin position="1"/>
        <end position="24"/>
    </location>
</feature>
<dbReference type="VEuPathDB" id="VectorBase:RPRC004764"/>
<dbReference type="HOGENOM" id="CLU_2429815_0_0_1"/>
<reference evidence="3" key="1">
    <citation type="submission" date="2015-05" db="UniProtKB">
        <authorList>
            <consortium name="EnsemblMetazoa"/>
        </authorList>
    </citation>
    <scope>IDENTIFICATION</scope>
</reference>
<feature type="compositionally biased region" description="Low complexity" evidence="1">
    <location>
        <begin position="69"/>
        <end position="81"/>
    </location>
</feature>
<dbReference type="EnsemblMetazoa" id="RPRC004764-RA">
    <property type="protein sequence ID" value="RPRC004764-PA"/>
    <property type="gene ID" value="RPRC004764"/>
</dbReference>
<evidence type="ECO:0000256" key="1">
    <source>
        <dbReference type="SAM" id="MobiDB-lite"/>
    </source>
</evidence>
<sequence>MVSRVNKVIVLLAALAVTMTIASGQTTQSSFDYNSNSAFASGNANLQQGNLDGQIGGNNNAPLTVNDDSGFQGSAGPSASAGGQGGQNGGK</sequence>
<dbReference type="AlphaFoldDB" id="T1HL40"/>
<evidence type="ECO:0000313" key="3">
    <source>
        <dbReference type="EnsemblMetazoa" id="RPRC004764-PA"/>
    </source>
</evidence>
<dbReference type="Proteomes" id="UP000015103">
    <property type="component" value="Unassembled WGS sequence"/>
</dbReference>
<feature type="chain" id="PRO_5043848031" evidence="2">
    <location>
        <begin position="25"/>
        <end position="91"/>
    </location>
</feature>
<keyword evidence="4" id="KW-1185">Reference proteome</keyword>
<name>T1HL40_RHOPR</name>
<protein>
    <submittedName>
        <fullName evidence="3">Uncharacterized protein</fullName>
    </submittedName>
</protein>
<feature type="compositionally biased region" description="Gly residues" evidence="1">
    <location>
        <begin position="82"/>
        <end position="91"/>
    </location>
</feature>
<keyword evidence="2" id="KW-0732">Signal</keyword>